<keyword evidence="23" id="KW-1185">Reference proteome</keyword>
<comment type="caution">
    <text evidence="22">The sequence shown here is derived from an EMBL/GenBank/DDBJ whole genome shotgun (WGS) entry which is preliminary data.</text>
</comment>
<evidence type="ECO:0000256" key="4">
    <source>
        <dbReference type="ARBA" id="ARBA00022692"/>
    </source>
</evidence>
<sequence>MVLPIASSSMELQQDNGLCVRNNIGGCRLNYEEPRSRRNSIPPVQTPTAKHMLAYLPRPPTDTSRYGAFPQKPEMMVIPMGLSEESRQQTDPVAEKKNALMSNFVPHSSGSNIPNDRSVLQRRLSMVEQTSTGAVIPVKHRPSVSINTEDLPKYRRASRNDPLPPLRDISTRWYPRHALSVPNIPNSARKKTPTRSIVSVTPSEKPPSRRCKLIDDDRQFSSANKQQRQRYVTKMGKCQVNLGRIQEKKRFLSDIFTTIVDLKYRWFLFVFMMCYIVTWVVFGIIYFFDAWIRDDVNHIGDPEWKPCIENVDNFISALLFSVESQRTIGYGSRIVTADCTEGVILLMAQSIVGSMIDALMVGCMFVKISRPKKRAQTLIFSKKCVVSHRDEKLCLMFRIGDLRDSHMVDAKIRAKLIKSRQTKEGEFIPLEQSELNLGYDTGEDRLFLVEPQIICHVVNDQSPFWEMTAESLKREQFEIIVILEGIVEATGMTCQARTSYIEDEILWGYRFEPCMTLEKGAFRVDYSRFEKTFEVQTPAASAKEMYELKEMERQDQSTLSLYWDHLVHPCFSAELNDVLQDEGPSEETLARLGIPNITEEETSAEFQNQIRV</sequence>
<evidence type="ECO:0000256" key="9">
    <source>
        <dbReference type="ARBA" id="ARBA00023136"/>
    </source>
</evidence>
<keyword evidence="10 17" id="KW-0407">Ion channel</keyword>
<dbReference type="Gene3D" id="2.60.40.1400">
    <property type="entry name" value="G protein-activated inward rectifier potassium channel 1"/>
    <property type="match status" value="1"/>
</dbReference>
<dbReference type="GO" id="GO:0034702">
    <property type="term" value="C:monoatomic ion channel complex"/>
    <property type="evidence" value="ECO:0007669"/>
    <property type="project" value="UniProtKB-KW"/>
</dbReference>
<proteinExistence type="inferred from homology"/>
<dbReference type="InterPro" id="IPR014756">
    <property type="entry name" value="Ig_E-set"/>
</dbReference>
<evidence type="ECO:0000256" key="3">
    <source>
        <dbReference type="ARBA" id="ARBA00022538"/>
    </source>
</evidence>
<dbReference type="PANTHER" id="PTHR11767">
    <property type="entry name" value="INWARD RECTIFIER POTASSIUM CHANNEL"/>
    <property type="match status" value="1"/>
</dbReference>
<dbReference type="AlphaFoldDB" id="A0A4D9DPV8"/>
<organism evidence="22 23">
    <name type="scientific">Platysternon megacephalum</name>
    <name type="common">big-headed turtle</name>
    <dbReference type="NCBI Taxonomy" id="55544"/>
    <lineage>
        <taxon>Eukaryota</taxon>
        <taxon>Metazoa</taxon>
        <taxon>Chordata</taxon>
        <taxon>Craniata</taxon>
        <taxon>Vertebrata</taxon>
        <taxon>Euteleostomi</taxon>
        <taxon>Archelosauria</taxon>
        <taxon>Testudinata</taxon>
        <taxon>Testudines</taxon>
        <taxon>Cryptodira</taxon>
        <taxon>Durocryptodira</taxon>
        <taxon>Testudinoidea</taxon>
        <taxon>Platysternidae</taxon>
        <taxon>Platysternon</taxon>
    </lineage>
</organism>
<evidence type="ECO:0000313" key="23">
    <source>
        <dbReference type="Proteomes" id="UP000297703"/>
    </source>
</evidence>
<evidence type="ECO:0000256" key="5">
    <source>
        <dbReference type="ARBA" id="ARBA00022882"/>
    </source>
</evidence>
<keyword evidence="7 19" id="KW-1133">Transmembrane helix</keyword>
<evidence type="ECO:0000256" key="13">
    <source>
        <dbReference type="ARBA" id="ARBA00062687"/>
    </source>
</evidence>
<comment type="subunit">
    <text evidence="13">Associates with KCNJ3/GIRK1 to form a G-protein-activated heteromultimer pore-forming unit. Interacts (via PDZ-binding motif) with SNX27 (via PDZ domain); the interaction is required when endocytosed to prevent degradation in lysosomes and promote recycling to the plasma membrane.</text>
</comment>
<dbReference type="PANTHER" id="PTHR11767:SF116">
    <property type="entry name" value="G PROTEIN-ACTIVATED INWARD RECTIFIER POTASSIUM CHANNEL 4"/>
    <property type="match status" value="1"/>
</dbReference>
<feature type="domain" description="Potassium channel inwardly rectifying transmembrane" evidence="20">
    <location>
        <begin position="232"/>
        <end position="371"/>
    </location>
</feature>
<dbReference type="PRINTS" id="PR01320">
    <property type="entry name" value="KIRCHANNEL"/>
</dbReference>
<comment type="similarity">
    <text evidence="12">Belongs to the inward rectifier-type potassium channel (TC 1.A.2.1) family. KCNJ9 subfamily.</text>
</comment>
<dbReference type="GO" id="GO:0005886">
    <property type="term" value="C:plasma membrane"/>
    <property type="evidence" value="ECO:0007669"/>
    <property type="project" value="TreeGrafter"/>
</dbReference>
<keyword evidence="8 17" id="KW-0406">Ion transport</keyword>
<evidence type="ECO:0000256" key="15">
    <source>
        <dbReference type="ARBA" id="ARBA00076077"/>
    </source>
</evidence>
<evidence type="ECO:0000256" key="6">
    <source>
        <dbReference type="ARBA" id="ARBA00022958"/>
    </source>
</evidence>
<dbReference type="GO" id="GO:0005242">
    <property type="term" value="F:inward rectifier potassium channel activity"/>
    <property type="evidence" value="ECO:0007669"/>
    <property type="project" value="InterPro"/>
</dbReference>
<feature type="region of interest" description="Disordered" evidence="18">
    <location>
        <begin position="184"/>
        <end position="209"/>
    </location>
</feature>
<dbReference type="Gene3D" id="1.10.287.70">
    <property type="match status" value="1"/>
</dbReference>
<comment type="subcellular location">
    <subcellularLocation>
        <location evidence="1 17">Membrane</location>
        <topology evidence="1 17">Multi-pass membrane protein</topology>
    </subcellularLocation>
</comment>
<dbReference type="OrthoDB" id="273257at2759"/>
<dbReference type="Proteomes" id="UP000297703">
    <property type="component" value="Unassembled WGS sequence"/>
</dbReference>
<dbReference type="InterPro" id="IPR040445">
    <property type="entry name" value="Kir_TM"/>
</dbReference>
<dbReference type="InterPro" id="IPR013518">
    <property type="entry name" value="K_chnl_inward-rec_Kir_cyto"/>
</dbReference>
<keyword evidence="4 17" id="KW-0812">Transmembrane</keyword>
<dbReference type="SUPFAM" id="SSF81296">
    <property type="entry name" value="E set domains"/>
    <property type="match status" value="1"/>
</dbReference>
<evidence type="ECO:0000256" key="1">
    <source>
        <dbReference type="ARBA" id="ARBA00004141"/>
    </source>
</evidence>
<protein>
    <recommendedName>
        <fullName evidence="14">G protein-activated inward rectifier potassium channel 3</fullName>
    </recommendedName>
    <alternativeName>
        <fullName evidence="16">Inward rectifier K(+) channel Kir3.3</fullName>
    </alternativeName>
    <alternativeName>
        <fullName evidence="15">Potassium channel, inwardly rectifying subfamily J member 9</fullName>
    </alternativeName>
</protein>
<evidence type="ECO:0000313" key="22">
    <source>
        <dbReference type="EMBL" id="TFJ97499.1"/>
    </source>
</evidence>
<feature type="domain" description="Inward rectifier potassium channel C-terminal" evidence="21">
    <location>
        <begin position="378"/>
        <end position="547"/>
    </location>
</feature>
<dbReference type="STRING" id="55544.A0A4D9DPV8"/>
<evidence type="ECO:0000256" key="7">
    <source>
        <dbReference type="ARBA" id="ARBA00022989"/>
    </source>
</evidence>
<evidence type="ECO:0000256" key="12">
    <source>
        <dbReference type="ARBA" id="ARBA00061604"/>
    </source>
</evidence>
<reference evidence="22 23" key="1">
    <citation type="submission" date="2019-04" db="EMBL/GenBank/DDBJ databases">
        <title>Draft genome of the big-headed turtle Platysternon megacephalum.</title>
        <authorList>
            <person name="Gong S."/>
        </authorList>
    </citation>
    <scope>NUCLEOTIDE SEQUENCE [LARGE SCALE GENOMIC DNA]</scope>
    <source>
        <strain evidence="22">DO16091913</strain>
        <tissue evidence="22">Muscle</tissue>
    </source>
</reference>
<keyword evidence="5 17" id="KW-0851">Voltage-gated channel</keyword>
<dbReference type="EMBL" id="QXTE01000487">
    <property type="protein sequence ID" value="TFJ97499.1"/>
    <property type="molecule type" value="Genomic_DNA"/>
</dbReference>
<dbReference type="Pfam" id="PF01007">
    <property type="entry name" value="IRK"/>
    <property type="match status" value="1"/>
</dbReference>
<reference evidence="22 23" key="2">
    <citation type="submission" date="2019-04" db="EMBL/GenBank/DDBJ databases">
        <title>The genome sequence of big-headed turtle.</title>
        <authorList>
            <person name="Gong S."/>
        </authorList>
    </citation>
    <scope>NUCLEOTIDE SEQUENCE [LARGE SCALE GENOMIC DNA]</scope>
    <source>
        <strain evidence="22">DO16091913</strain>
        <tissue evidence="22">Muscle</tissue>
    </source>
</reference>
<evidence type="ECO:0000256" key="10">
    <source>
        <dbReference type="ARBA" id="ARBA00023303"/>
    </source>
</evidence>
<evidence type="ECO:0000259" key="20">
    <source>
        <dbReference type="Pfam" id="PF01007"/>
    </source>
</evidence>
<keyword evidence="2 17" id="KW-0813">Transport</keyword>
<dbReference type="GO" id="GO:0034765">
    <property type="term" value="P:regulation of monoatomic ion transmembrane transport"/>
    <property type="evidence" value="ECO:0007669"/>
    <property type="project" value="TreeGrafter"/>
</dbReference>
<evidence type="ECO:0000256" key="18">
    <source>
        <dbReference type="SAM" id="MobiDB-lite"/>
    </source>
</evidence>
<dbReference type="FunFam" id="1.10.287.70:FF:000019">
    <property type="entry name" value="G protein-activated inward rectifier potassium channel 1"/>
    <property type="match status" value="1"/>
</dbReference>
<dbReference type="InterPro" id="IPR016449">
    <property type="entry name" value="K_chnl_inward-rec_Kir"/>
</dbReference>
<evidence type="ECO:0000256" key="11">
    <source>
        <dbReference type="ARBA" id="ARBA00034430"/>
    </source>
</evidence>
<dbReference type="SUPFAM" id="SSF81324">
    <property type="entry name" value="Voltage-gated potassium channels"/>
    <property type="match status" value="1"/>
</dbReference>
<keyword evidence="6 17" id="KW-0630">Potassium</keyword>
<dbReference type="FunFam" id="2.60.40.1400:FF:000001">
    <property type="entry name" value="G protein-activated inward rectifier potassium channel 2"/>
    <property type="match status" value="1"/>
</dbReference>
<evidence type="ECO:0000256" key="14">
    <source>
        <dbReference type="ARBA" id="ARBA00072191"/>
    </source>
</evidence>
<name>A0A4D9DPV8_9SAUR</name>
<gene>
    <name evidence="22" type="ORF">DR999_PMT20666</name>
</gene>
<evidence type="ECO:0000256" key="8">
    <source>
        <dbReference type="ARBA" id="ARBA00023065"/>
    </source>
</evidence>
<dbReference type="GO" id="GO:1990573">
    <property type="term" value="P:potassium ion import across plasma membrane"/>
    <property type="evidence" value="ECO:0007669"/>
    <property type="project" value="TreeGrafter"/>
</dbReference>
<evidence type="ECO:0000259" key="21">
    <source>
        <dbReference type="Pfam" id="PF17655"/>
    </source>
</evidence>
<comment type="catalytic activity">
    <reaction evidence="11">
        <text>K(+)(in) = K(+)(out)</text>
        <dbReference type="Rhea" id="RHEA:29463"/>
        <dbReference type="ChEBI" id="CHEBI:29103"/>
    </reaction>
</comment>
<evidence type="ECO:0000256" key="16">
    <source>
        <dbReference type="ARBA" id="ARBA00081071"/>
    </source>
</evidence>
<keyword evidence="9 19" id="KW-0472">Membrane</keyword>
<accession>A0A4D9DPV8</accession>
<dbReference type="InterPro" id="IPR041647">
    <property type="entry name" value="IRK_C"/>
</dbReference>
<dbReference type="Pfam" id="PF17655">
    <property type="entry name" value="IRK_C"/>
    <property type="match status" value="1"/>
</dbReference>
<keyword evidence="3 17" id="KW-0633">Potassium transport</keyword>
<evidence type="ECO:0000256" key="2">
    <source>
        <dbReference type="ARBA" id="ARBA00022448"/>
    </source>
</evidence>
<evidence type="ECO:0000256" key="17">
    <source>
        <dbReference type="RuleBase" id="RU003822"/>
    </source>
</evidence>
<evidence type="ECO:0000256" key="19">
    <source>
        <dbReference type="SAM" id="Phobius"/>
    </source>
</evidence>
<feature type="transmembrane region" description="Helical" evidence="19">
    <location>
        <begin position="266"/>
        <end position="288"/>
    </location>
</feature>
<feature type="transmembrane region" description="Helical" evidence="19">
    <location>
        <begin position="343"/>
        <end position="366"/>
    </location>
</feature>